<dbReference type="Pfam" id="PF07690">
    <property type="entry name" value="MFS_1"/>
    <property type="match status" value="1"/>
</dbReference>
<dbReference type="InterPro" id="IPR011701">
    <property type="entry name" value="MFS"/>
</dbReference>
<feature type="transmembrane region" description="Helical" evidence="6">
    <location>
        <begin position="391"/>
        <end position="414"/>
    </location>
</feature>
<feature type="region of interest" description="Disordered" evidence="5">
    <location>
        <begin position="57"/>
        <end position="79"/>
    </location>
</feature>
<name>A0AAV4GWD8_9GAST</name>
<dbReference type="GO" id="GO:0022857">
    <property type="term" value="F:transmembrane transporter activity"/>
    <property type="evidence" value="ECO:0007669"/>
    <property type="project" value="InterPro"/>
</dbReference>
<sequence>MANMFFQRVNFSVAIVCMVNQTAISSHRNDPGSTWTSVVADNSSSVGQSLAIIKSQYNTSRPTSSSSTQQGTENSEDLNKCSSEALKKDEQEDGPFAWTKQEQGLLLGAIYWTYFLSVVPANHVLRNIRRKTVVTVAMGGMIATTLLLHGAALWSLWAVFVLKLIQGACTAVAMIAMYGMWTVWGPPHEMGKLLGFNLSGQMFSNVVVFPISALLCKYGFLGGWPSVFYVFGLISAVWLILFIIFVAETPSESRYITEEEKNYIVSSRANLGAGIQAVKTPWKSILTSRVMWSICCAQVSFAWNYFTFLATLPQYMHEVLKMDIESNGMYSMLPYIVMFITTYSSGPISDCVIRRSWVRVVWARRISVIFANSVPAVCLIALSYLDCTQSGLAIALLVLGVGTAGFSLSAFQLVPYDVAARFAPPMMTFSTTFATLTGLVTPYVVASIAKDQTREQWQVVLFLTSAILIFGSLGFCVLFNGEVPKWAAVESGLNMDIEIEEGTSGEKQPKQNNEADDDVGRKQLLITYTGPSESGKL</sequence>
<keyword evidence="9" id="KW-1185">Reference proteome</keyword>
<feature type="transmembrane region" description="Helical" evidence="6">
    <location>
        <begin position="457"/>
        <end position="479"/>
    </location>
</feature>
<keyword evidence="2 6" id="KW-0812">Transmembrane</keyword>
<dbReference type="FunFam" id="1.20.1250.20:FF:000532">
    <property type="entry name" value="SLC (SoLute Carrier) homolog"/>
    <property type="match status" value="1"/>
</dbReference>
<dbReference type="InterPro" id="IPR020846">
    <property type="entry name" value="MFS_dom"/>
</dbReference>
<keyword evidence="4 6" id="KW-0472">Membrane</keyword>
<evidence type="ECO:0000259" key="7">
    <source>
        <dbReference type="PROSITE" id="PS50850"/>
    </source>
</evidence>
<evidence type="ECO:0000256" key="3">
    <source>
        <dbReference type="ARBA" id="ARBA00022989"/>
    </source>
</evidence>
<organism evidence="8 9">
    <name type="scientific">Elysia marginata</name>
    <dbReference type="NCBI Taxonomy" id="1093978"/>
    <lineage>
        <taxon>Eukaryota</taxon>
        <taxon>Metazoa</taxon>
        <taxon>Spiralia</taxon>
        <taxon>Lophotrochozoa</taxon>
        <taxon>Mollusca</taxon>
        <taxon>Gastropoda</taxon>
        <taxon>Heterobranchia</taxon>
        <taxon>Euthyneura</taxon>
        <taxon>Panpulmonata</taxon>
        <taxon>Sacoglossa</taxon>
        <taxon>Placobranchoidea</taxon>
        <taxon>Plakobranchidae</taxon>
        <taxon>Elysia</taxon>
    </lineage>
</organism>
<feature type="transmembrane region" description="Helical" evidence="6">
    <location>
        <begin position="227"/>
        <end position="247"/>
    </location>
</feature>
<dbReference type="Gene3D" id="1.20.1250.20">
    <property type="entry name" value="MFS general substrate transporter like domains"/>
    <property type="match status" value="2"/>
</dbReference>
<evidence type="ECO:0000256" key="5">
    <source>
        <dbReference type="SAM" id="MobiDB-lite"/>
    </source>
</evidence>
<dbReference type="Proteomes" id="UP000762676">
    <property type="component" value="Unassembled WGS sequence"/>
</dbReference>
<dbReference type="InterPro" id="IPR036259">
    <property type="entry name" value="MFS_trans_sf"/>
</dbReference>
<accession>A0AAV4GWD8</accession>
<evidence type="ECO:0000256" key="2">
    <source>
        <dbReference type="ARBA" id="ARBA00022692"/>
    </source>
</evidence>
<dbReference type="SUPFAM" id="SSF103473">
    <property type="entry name" value="MFS general substrate transporter"/>
    <property type="match status" value="1"/>
</dbReference>
<feature type="transmembrane region" description="Helical" evidence="6">
    <location>
        <begin position="426"/>
        <end position="445"/>
    </location>
</feature>
<evidence type="ECO:0000256" key="1">
    <source>
        <dbReference type="ARBA" id="ARBA00004141"/>
    </source>
</evidence>
<feature type="transmembrane region" description="Helical" evidence="6">
    <location>
        <begin position="105"/>
        <end position="125"/>
    </location>
</feature>
<evidence type="ECO:0000256" key="6">
    <source>
        <dbReference type="SAM" id="Phobius"/>
    </source>
</evidence>
<dbReference type="PANTHER" id="PTHR11662:SF399">
    <property type="entry name" value="FI19708P1-RELATED"/>
    <property type="match status" value="1"/>
</dbReference>
<feature type="region of interest" description="Disordered" evidence="5">
    <location>
        <begin position="500"/>
        <end position="521"/>
    </location>
</feature>
<dbReference type="AlphaFoldDB" id="A0AAV4GWD8"/>
<dbReference type="GO" id="GO:0016020">
    <property type="term" value="C:membrane"/>
    <property type="evidence" value="ECO:0007669"/>
    <property type="project" value="UniProtKB-SubCell"/>
</dbReference>
<dbReference type="PANTHER" id="PTHR11662">
    <property type="entry name" value="SOLUTE CARRIER FAMILY 17"/>
    <property type="match status" value="1"/>
</dbReference>
<feature type="transmembrane region" description="Helical" evidence="6">
    <location>
        <begin position="332"/>
        <end position="353"/>
    </location>
</feature>
<feature type="transmembrane region" description="Helical" evidence="6">
    <location>
        <begin position="202"/>
        <end position="221"/>
    </location>
</feature>
<comment type="caution">
    <text evidence="8">The sequence shown here is derived from an EMBL/GenBank/DDBJ whole genome shotgun (WGS) entry which is preliminary data.</text>
</comment>
<comment type="subcellular location">
    <subcellularLocation>
        <location evidence="1">Membrane</location>
        <topology evidence="1">Multi-pass membrane protein</topology>
    </subcellularLocation>
</comment>
<feature type="transmembrane region" description="Helical" evidence="6">
    <location>
        <begin position="365"/>
        <end position="385"/>
    </location>
</feature>
<gene>
    <name evidence="8" type="ORF">ElyMa_004258400</name>
</gene>
<feature type="compositionally biased region" description="Low complexity" evidence="5">
    <location>
        <begin position="57"/>
        <end position="73"/>
    </location>
</feature>
<dbReference type="InterPro" id="IPR050382">
    <property type="entry name" value="MFS_Na/Anion_cotransporter"/>
</dbReference>
<proteinExistence type="predicted"/>
<evidence type="ECO:0000256" key="4">
    <source>
        <dbReference type="ARBA" id="ARBA00023136"/>
    </source>
</evidence>
<feature type="domain" description="Major facilitator superfamily (MFS) profile" evidence="7">
    <location>
        <begin position="1"/>
        <end position="484"/>
    </location>
</feature>
<evidence type="ECO:0000313" key="9">
    <source>
        <dbReference type="Proteomes" id="UP000762676"/>
    </source>
</evidence>
<keyword evidence="3 6" id="KW-1133">Transmembrane helix</keyword>
<reference evidence="8 9" key="1">
    <citation type="journal article" date="2021" name="Elife">
        <title>Chloroplast acquisition without the gene transfer in kleptoplastic sea slugs, Plakobranchus ocellatus.</title>
        <authorList>
            <person name="Maeda T."/>
            <person name="Takahashi S."/>
            <person name="Yoshida T."/>
            <person name="Shimamura S."/>
            <person name="Takaki Y."/>
            <person name="Nagai Y."/>
            <person name="Toyoda A."/>
            <person name="Suzuki Y."/>
            <person name="Arimoto A."/>
            <person name="Ishii H."/>
            <person name="Satoh N."/>
            <person name="Nishiyama T."/>
            <person name="Hasebe M."/>
            <person name="Maruyama T."/>
            <person name="Minagawa J."/>
            <person name="Obokata J."/>
            <person name="Shigenobu S."/>
        </authorList>
    </citation>
    <scope>NUCLEOTIDE SEQUENCE [LARGE SCALE GENOMIC DNA]</scope>
</reference>
<feature type="transmembrane region" description="Helical" evidence="6">
    <location>
        <begin position="160"/>
        <end position="181"/>
    </location>
</feature>
<evidence type="ECO:0000313" key="8">
    <source>
        <dbReference type="EMBL" id="GFR88670.1"/>
    </source>
</evidence>
<dbReference type="PROSITE" id="PS50850">
    <property type="entry name" value="MFS"/>
    <property type="match status" value="1"/>
</dbReference>
<dbReference type="GO" id="GO:0006820">
    <property type="term" value="P:monoatomic anion transport"/>
    <property type="evidence" value="ECO:0007669"/>
    <property type="project" value="TreeGrafter"/>
</dbReference>
<feature type="transmembrane region" description="Helical" evidence="6">
    <location>
        <begin position="290"/>
        <end position="312"/>
    </location>
</feature>
<feature type="transmembrane region" description="Helical" evidence="6">
    <location>
        <begin position="132"/>
        <end position="154"/>
    </location>
</feature>
<protein>
    <submittedName>
        <fullName evidence="8">Vesicular glutamate transporter 1</fullName>
    </submittedName>
</protein>
<dbReference type="EMBL" id="BMAT01008579">
    <property type="protein sequence ID" value="GFR88670.1"/>
    <property type="molecule type" value="Genomic_DNA"/>
</dbReference>